<name>A0ABR5N5M9_BRECH</name>
<evidence type="ECO:0000259" key="1">
    <source>
        <dbReference type="PROSITE" id="PS51186"/>
    </source>
</evidence>
<dbReference type="SUPFAM" id="SSF55729">
    <property type="entry name" value="Acyl-CoA N-acyltransferases (Nat)"/>
    <property type="match status" value="1"/>
</dbReference>
<dbReference type="Proteomes" id="UP000051063">
    <property type="component" value="Unassembled WGS sequence"/>
</dbReference>
<dbReference type="RefSeq" id="WP_055744997.1">
    <property type="nucleotide sequence ID" value="NZ_LJJB01000010.1"/>
</dbReference>
<feature type="domain" description="N-acetyltransferase" evidence="1">
    <location>
        <begin position="1"/>
        <end position="136"/>
    </location>
</feature>
<keyword evidence="3" id="KW-1185">Reference proteome</keyword>
<dbReference type="CDD" id="cd04301">
    <property type="entry name" value="NAT_SF"/>
    <property type="match status" value="1"/>
</dbReference>
<protein>
    <submittedName>
        <fullName evidence="2">GNAT family acetyltransferase</fullName>
    </submittedName>
</protein>
<evidence type="ECO:0000313" key="2">
    <source>
        <dbReference type="EMBL" id="KQL45928.1"/>
    </source>
</evidence>
<reference evidence="2 3" key="1">
    <citation type="submission" date="2015-09" db="EMBL/GenBank/DDBJ databases">
        <title>Genome sequencing project for genomic taxonomy and phylogenomics of Bacillus-like bacteria.</title>
        <authorList>
            <person name="Liu B."/>
            <person name="Wang J."/>
            <person name="Zhu Y."/>
            <person name="Liu G."/>
            <person name="Chen Q."/>
            <person name="Chen Z."/>
            <person name="Lan J."/>
            <person name="Che J."/>
            <person name="Ge C."/>
            <person name="Shi H."/>
            <person name="Pan Z."/>
            <person name="Liu X."/>
        </authorList>
    </citation>
    <scope>NUCLEOTIDE SEQUENCE [LARGE SCALE GENOMIC DNA]</scope>
    <source>
        <strain evidence="2 3">DSM 8552</strain>
    </source>
</reference>
<dbReference type="Gene3D" id="3.40.630.30">
    <property type="match status" value="1"/>
</dbReference>
<dbReference type="EMBL" id="LJJB01000010">
    <property type="protein sequence ID" value="KQL45928.1"/>
    <property type="molecule type" value="Genomic_DNA"/>
</dbReference>
<organism evidence="2 3">
    <name type="scientific">Brevibacillus choshinensis</name>
    <dbReference type="NCBI Taxonomy" id="54911"/>
    <lineage>
        <taxon>Bacteria</taxon>
        <taxon>Bacillati</taxon>
        <taxon>Bacillota</taxon>
        <taxon>Bacilli</taxon>
        <taxon>Bacillales</taxon>
        <taxon>Paenibacillaceae</taxon>
        <taxon>Brevibacillus</taxon>
    </lineage>
</organism>
<dbReference type="PROSITE" id="PS51186">
    <property type="entry name" value="GNAT"/>
    <property type="match status" value="1"/>
</dbReference>
<sequence>MIIKRIPKEETWELRHTVLWPDKDLSFVQMREDDNGLHFGLYEDQELVSVLSLFVNGHDAQFRKFATLPSEQGKGYGSLLLHHVLLEAASLGATRIWCNARATKSGFYERFGLQKTTKEPFEKNGLLFFVMEIQLI</sequence>
<dbReference type="Pfam" id="PF13673">
    <property type="entry name" value="Acetyltransf_10"/>
    <property type="match status" value="1"/>
</dbReference>
<proteinExistence type="predicted"/>
<gene>
    <name evidence="2" type="ORF">AN963_12970</name>
</gene>
<accession>A0ABR5N5M9</accession>
<dbReference type="InterPro" id="IPR000182">
    <property type="entry name" value="GNAT_dom"/>
</dbReference>
<evidence type="ECO:0000313" key="3">
    <source>
        <dbReference type="Proteomes" id="UP000051063"/>
    </source>
</evidence>
<dbReference type="InterPro" id="IPR016181">
    <property type="entry name" value="Acyl_CoA_acyltransferase"/>
</dbReference>
<comment type="caution">
    <text evidence="2">The sequence shown here is derived from an EMBL/GenBank/DDBJ whole genome shotgun (WGS) entry which is preliminary data.</text>
</comment>